<keyword evidence="2" id="KW-1185">Reference proteome</keyword>
<sequence>MNERGRGDWLQLAPGICEQEMERERSDRLEKEEAVLYRRKSGFLPEEEWFSAITGDSEKDIGPLPALGKV</sequence>
<comment type="caution">
    <text evidence="1">The sequence shown here is derived from an EMBL/GenBank/DDBJ whole genome shotgun (WGS) entry which is preliminary data.</text>
</comment>
<reference evidence="1 2" key="1">
    <citation type="journal article" date="2024" name="Plant Biotechnol. J.">
        <title>Dendrobium thyrsiflorum genome and its molecular insights into genes involved in important horticultural traits.</title>
        <authorList>
            <person name="Chen B."/>
            <person name="Wang J.Y."/>
            <person name="Zheng P.J."/>
            <person name="Li K.L."/>
            <person name="Liang Y.M."/>
            <person name="Chen X.F."/>
            <person name="Zhang C."/>
            <person name="Zhao X."/>
            <person name="He X."/>
            <person name="Zhang G.Q."/>
            <person name="Liu Z.J."/>
            <person name="Xu Q."/>
        </authorList>
    </citation>
    <scope>NUCLEOTIDE SEQUENCE [LARGE SCALE GENOMIC DNA]</scope>
    <source>
        <strain evidence="1">GZMU011</strain>
    </source>
</reference>
<dbReference type="EMBL" id="JANQDX010000006">
    <property type="protein sequence ID" value="KAL0922810.1"/>
    <property type="molecule type" value="Genomic_DNA"/>
</dbReference>
<protein>
    <submittedName>
        <fullName evidence="1">Uncharacterized protein</fullName>
    </submittedName>
</protein>
<dbReference type="Proteomes" id="UP001552299">
    <property type="component" value="Unassembled WGS sequence"/>
</dbReference>
<name>A0ABD0VCT9_DENTH</name>
<evidence type="ECO:0000313" key="2">
    <source>
        <dbReference type="Proteomes" id="UP001552299"/>
    </source>
</evidence>
<organism evidence="1 2">
    <name type="scientific">Dendrobium thyrsiflorum</name>
    <name type="common">Pinecone-like raceme dendrobium</name>
    <name type="synonym">Orchid</name>
    <dbReference type="NCBI Taxonomy" id="117978"/>
    <lineage>
        <taxon>Eukaryota</taxon>
        <taxon>Viridiplantae</taxon>
        <taxon>Streptophyta</taxon>
        <taxon>Embryophyta</taxon>
        <taxon>Tracheophyta</taxon>
        <taxon>Spermatophyta</taxon>
        <taxon>Magnoliopsida</taxon>
        <taxon>Liliopsida</taxon>
        <taxon>Asparagales</taxon>
        <taxon>Orchidaceae</taxon>
        <taxon>Epidendroideae</taxon>
        <taxon>Malaxideae</taxon>
        <taxon>Dendrobiinae</taxon>
        <taxon>Dendrobium</taxon>
    </lineage>
</organism>
<accession>A0ABD0VCT9</accession>
<evidence type="ECO:0000313" key="1">
    <source>
        <dbReference type="EMBL" id="KAL0922810.1"/>
    </source>
</evidence>
<gene>
    <name evidence="1" type="ORF">M5K25_006833</name>
</gene>
<dbReference type="AlphaFoldDB" id="A0ABD0VCT9"/>
<proteinExistence type="predicted"/>